<dbReference type="Pfam" id="PF00975">
    <property type="entry name" value="Thioesterase"/>
    <property type="match status" value="1"/>
</dbReference>
<accession>A0A1Y0XTT1</accession>
<dbReference type="InterPro" id="IPR025110">
    <property type="entry name" value="AMP-bd_C"/>
</dbReference>
<dbReference type="Gene3D" id="1.10.287.490">
    <property type="entry name" value="Helix hairpin bin"/>
    <property type="match status" value="1"/>
</dbReference>
<dbReference type="Gene3D" id="1.10.1200.10">
    <property type="entry name" value="ACP-like"/>
    <property type="match status" value="1"/>
</dbReference>
<dbReference type="InterPro" id="IPR020845">
    <property type="entry name" value="AMP-binding_CS"/>
</dbReference>
<feature type="region of interest" description="Disordered" evidence="6">
    <location>
        <begin position="957"/>
        <end position="977"/>
    </location>
</feature>
<dbReference type="SMR" id="A0A1Y0XTT1"/>
<dbReference type="FunFam" id="3.40.50.980:FF:000002">
    <property type="entry name" value="Enterobactin synthetase component F"/>
    <property type="match status" value="1"/>
</dbReference>
<evidence type="ECO:0000256" key="2">
    <source>
        <dbReference type="ARBA" id="ARBA00006432"/>
    </source>
</evidence>
<dbReference type="PANTHER" id="PTHR45527">
    <property type="entry name" value="NONRIBOSOMAL PEPTIDE SYNTHETASE"/>
    <property type="match status" value="1"/>
</dbReference>
<evidence type="ECO:0000256" key="3">
    <source>
        <dbReference type="ARBA" id="ARBA00022450"/>
    </source>
</evidence>
<keyword evidence="4" id="KW-0597">Phosphoprotein</keyword>
<dbReference type="InterPro" id="IPR001242">
    <property type="entry name" value="Condensation_dom"/>
</dbReference>
<dbReference type="GO" id="GO:0008610">
    <property type="term" value="P:lipid biosynthetic process"/>
    <property type="evidence" value="ECO:0007669"/>
    <property type="project" value="UniProtKB-ARBA"/>
</dbReference>
<dbReference type="FunFam" id="3.30.300.30:FF:000010">
    <property type="entry name" value="Enterobactin synthetase component F"/>
    <property type="match status" value="1"/>
</dbReference>
<dbReference type="FunFam" id="1.10.1200.10:FF:000005">
    <property type="entry name" value="Nonribosomal peptide synthetase 1"/>
    <property type="match status" value="1"/>
</dbReference>
<dbReference type="EMBL" id="NILC01000016">
    <property type="protein sequence ID" value="TWL30044.1"/>
    <property type="molecule type" value="Genomic_DNA"/>
</dbReference>
<evidence type="ECO:0000256" key="4">
    <source>
        <dbReference type="ARBA" id="ARBA00022553"/>
    </source>
</evidence>
<dbReference type="InterPro" id="IPR029058">
    <property type="entry name" value="AB_hydrolase_fold"/>
</dbReference>
<comment type="caution">
    <text evidence="7">The sequence shown here is derived from an EMBL/GenBank/DDBJ whole genome shotgun (WGS) entry which is preliminary data.</text>
</comment>
<dbReference type="CDD" id="cd19543">
    <property type="entry name" value="DCL_NRPS"/>
    <property type="match status" value="1"/>
</dbReference>
<dbReference type="Gene3D" id="3.40.50.1820">
    <property type="entry name" value="alpha/beta hydrolase"/>
    <property type="match status" value="1"/>
</dbReference>
<comment type="cofactor">
    <cofactor evidence="1">
        <name>pantetheine 4'-phosphate</name>
        <dbReference type="ChEBI" id="CHEBI:47942"/>
    </cofactor>
</comment>
<dbReference type="GO" id="GO:0031177">
    <property type="term" value="F:phosphopantetheine binding"/>
    <property type="evidence" value="ECO:0007669"/>
    <property type="project" value="InterPro"/>
</dbReference>
<dbReference type="NCBIfam" id="TIGR01733">
    <property type="entry name" value="AA-adenyl-dom"/>
    <property type="match status" value="1"/>
</dbReference>
<reference evidence="7 8" key="1">
    <citation type="submission" date="2019-06" db="EMBL/GenBank/DDBJ databases">
        <title>Genome sequence analysis of &gt;100 Bacillus licheniformis strains suggests intrinsic resistance to this species.</title>
        <authorList>
            <person name="Wels M."/>
            <person name="Siezen R.J."/>
            <person name="Johansen E."/>
            <person name="Stuer-Lauridsen B."/>
            <person name="Bjerre K."/>
            <person name="Nielsen B.K.K."/>
        </authorList>
    </citation>
    <scope>NUCLEOTIDE SEQUENCE [LARGE SCALE GENOMIC DNA]</scope>
    <source>
        <strain evidence="7 8">BAC-16736</strain>
    </source>
</reference>
<dbReference type="InterPro" id="IPR010071">
    <property type="entry name" value="AA_adenyl_dom"/>
</dbReference>
<dbReference type="InterPro" id="IPR023213">
    <property type="entry name" value="CAT-like_dom_sf"/>
</dbReference>
<dbReference type="InterPro" id="IPR009081">
    <property type="entry name" value="PP-bd_ACP"/>
</dbReference>
<dbReference type="InterPro" id="IPR006162">
    <property type="entry name" value="Ppantetheine_attach_site"/>
</dbReference>
<protein>
    <submittedName>
        <fullName evidence="7">Uncharacterized protein</fullName>
    </submittedName>
</protein>
<dbReference type="Gene3D" id="3.40.50.980">
    <property type="match status" value="2"/>
</dbReference>
<dbReference type="SUPFAM" id="SSF47336">
    <property type="entry name" value="ACP-like"/>
    <property type="match status" value="1"/>
</dbReference>
<dbReference type="OMA" id="IISPQAF"/>
<dbReference type="PROSITE" id="PS00455">
    <property type="entry name" value="AMP_BINDING"/>
    <property type="match status" value="1"/>
</dbReference>
<dbReference type="SUPFAM" id="SSF56801">
    <property type="entry name" value="Acetyl-CoA synthetase-like"/>
    <property type="match status" value="1"/>
</dbReference>
<dbReference type="FunFam" id="2.30.38.10:FF:000001">
    <property type="entry name" value="Non-ribosomal peptide synthetase PvdI"/>
    <property type="match status" value="1"/>
</dbReference>
<comment type="similarity">
    <text evidence="2">Belongs to the ATP-dependent AMP-binding enzyme family.</text>
</comment>
<dbReference type="InterPro" id="IPR001031">
    <property type="entry name" value="Thioesterase"/>
</dbReference>
<dbReference type="GO" id="GO:0043041">
    <property type="term" value="P:amino acid activation for nonribosomal peptide biosynthetic process"/>
    <property type="evidence" value="ECO:0007669"/>
    <property type="project" value="TreeGrafter"/>
</dbReference>
<dbReference type="FunFam" id="3.30.559.10:FF:000012">
    <property type="entry name" value="Non-ribosomal peptide synthetase"/>
    <property type="match status" value="1"/>
</dbReference>
<dbReference type="InterPro" id="IPR020806">
    <property type="entry name" value="PKS_PP-bd"/>
</dbReference>
<dbReference type="SMART" id="SM00823">
    <property type="entry name" value="PKS_PP"/>
    <property type="match status" value="1"/>
</dbReference>
<dbReference type="Pfam" id="PF00668">
    <property type="entry name" value="Condensation"/>
    <property type="match status" value="1"/>
</dbReference>
<evidence type="ECO:0000313" key="7">
    <source>
        <dbReference type="EMBL" id="TWL30044.1"/>
    </source>
</evidence>
<dbReference type="InterPro" id="IPR000873">
    <property type="entry name" value="AMP-dep_synth/lig_dom"/>
</dbReference>
<dbReference type="Gene3D" id="3.30.559.10">
    <property type="entry name" value="Chloramphenicol acetyltransferase-like domain"/>
    <property type="match status" value="1"/>
</dbReference>
<dbReference type="Pfam" id="PF00501">
    <property type="entry name" value="AMP-binding"/>
    <property type="match status" value="1"/>
</dbReference>
<dbReference type="InterPro" id="IPR045851">
    <property type="entry name" value="AMP-bd_C_sf"/>
</dbReference>
<dbReference type="GO" id="GO:0003824">
    <property type="term" value="F:catalytic activity"/>
    <property type="evidence" value="ECO:0007669"/>
    <property type="project" value="InterPro"/>
</dbReference>
<dbReference type="Proteomes" id="UP000435910">
    <property type="component" value="Unassembled WGS sequence"/>
</dbReference>
<dbReference type="SUPFAM" id="SSF52777">
    <property type="entry name" value="CoA-dependent acyltransferases"/>
    <property type="match status" value="2"/>
</dbReference>
<dbReference type="PANTHER" id="PTHR45527:SF1">
    <property type="entry name" value="FATTY ACID SYNTHASE"/>
    <property type="match status" value="1"/>
</dbReference>
<sequence>MSQFKKEHVQDIYYLSPMQEGMLFHTLLHPGQGFYIEQISMQVKGSFQKDVLEKSMNVIIGRYDIFRTVFVHEKMKRPVQVVLKERSFQAEEIDLSGLSEAEQNERIEDYKRKDKEKGFNLSKDIPMRTAVFKKGQDRYEWVWSYHHILLDGWCFGIVVQELFEVYNALRENRPYSLGPVRPYKEYIKWLESQDKQKSLVYWEHHLAGFEGQTTFSEQRKNPEQAGNQPEELLFTLPKEDTEAFTQLAKAHHTTLSTALQAVWSVLLSRYQRSRDLIFGTVVSGRPADIQGVEHMVGLFINVVPKRATFGPQTTFTELVADLQKQALEAEPHQYVPLYEIQSHIAAPNLIDHIIVFENYPLQEANKQQKEKNLGFTMDEISVFEKSNYDLNLLASPGEEMMLKLAYNRNIFEPSFILRLKEQLLTAIREVIRDPEQPLDDICVVSKKEKERLLHEFNGQVQRKQIGLTIPQWFEQYAEALPEKPAVSAAGRTLTYRELNEKANKVAHLLRKKNVGRGEPVALLFRRSPEMVIAILAVLKAGGAYLPIDPEYPEARIQYMLEDSGAVCMLTQEELAGRAASLSFHKHTILIDDPAVSAESGRNLEIAAEPDDLAYIMYTSGTTGKPKGNLTTHANITRVVKETNYISLSEKDTLLSLSNYAFDGFTFDLYGALLNGAKLVVADQATILHIGKLTEAIQKENITVMFVTTALFNLLVDAGTGWMKGIRKVLFGGERSSVSHVKKAFAAMGPDRIIHVYGPTETTVFATFYPVNRMEDSAVSIPIGKPINETNAYILTENNRLQPIGAVGELCLSGTGVSRGYLNRPELTAEKFAPHPFNSGETMYRTGDLARWLPDGNIDFIGRIDDQVKIRGHRIELGEIEEQLMRCQGVKEAVVTARKSGNGDAALTAYVVPVQGTEVANEEVRRQLARRLPAYMVPAAYIMLEELPLTANGKVNRRLLPEADGRPNSTERRAPRNATEEKLAVIWSEVLGRQQIGIDENFFEIGGHSLKAMAVASRMLKDLAIDVPVNVLFEMPTIEGLAAYIDQGGHVDEVKKTVFNQASTRHLFAFPPVLGYGIMYGKLAEQMPEYRIHAFDFIESDDRAVRYAEAISDLQPEGPLTLIGYSAGCGLAFEVAQALEKNGRKVEKLLMIDSYMKNDVSDLEGRSIEADTAALMEANKDNEYMKIKTVADGIAKKMTAYYSYFVNLVHQGTVSSEIHLIKSEHAKPLPAWLSLWKEGTESSYDEYQGAGRHDEMLADGFVKSNADLIRQILGERAAVIGGA</sequence>
<evidence type="ECO:0000256" key="5">
    <source>
        <dbReference type="ARBA" id="ARBA00023194"/>
    </source>
</evidence>
<dbReference type="FunFam" id="3.40.50.12780:FF:000012">
    <property type="entry name" value="Non-ribosomal peptide synthetase"/>
    <property type="match status" value="1"/>
</dbReference>
<dbReference type="PROSITE" id="PS50075">
    <property type="entry name" value="CARRIER"/>
    <property type="match status" value="1"/>
</dbReference>
<dbReference type="RefSeq" id="WP_003178834.1">
    <property type="nucleotide sequence ID" value="NZ_BEXU01000001.1"/>
</dbReference>
<dbReference type="Pfam" id="PF00550">
    <property type="entry name" value="PP-binding"/>
    <property type="match status" value="1"/>
</dbReference>
<dbReference type="Gene3D" id="2.30.38.10">
    <property type="entry name" value="Luciferase, Domain 3"/>
    <property type="match status" value="1"/>
</dbReference>
<proteinExistence type="inferred from homology"/>
<dbReference type="Gene3D" id="3.30.559.30">
    <property type="entry name" value="Nonribosomal peptide synthetase, condensation domain"/>
    <property type="match status" value="1"/>
</dbReference>
<dbReference type="Gene3D" id="3.30.300.30">
    <property type="match status" value="1"/>
</dbReference>
<dbReference type="Pfam" id="PF13193">
    <property type="entry name" value="AMP-binding_C"/>
    <property type="match status" value="1"/>
</dbReference>
<dbReference type="GO" id="GO:0005829">
    <property type="term" value="C:cytosol"/>
    <property type="evidence" value="ECO:0007669"/>
    <property type="project" value="TreeGrafter"/>
</dbReference>
<gene>
    <name evidence="7" type="ORF">CHCC16736_3594</name>
</gene>
<evidence type="ECO:0000256" key="6">
    <source>
        <dbReference type="SAM" id="MobiDB-lite"/>
    </source>
</evidence>
<name>A0A1Y0XTT1_BACLI</name>
<keyword evidence="5" id="KW-0045">Antibiotic biosynthesis</keyword>
<dbReference type="SUPFAM" id="SSF53474">
    <property type="entry name" value="alpha/beta-Hydrolases"/>
    <property type="match status" value="1"/>
</dbReference>
<evidence type="ECO:0000256" key="1">
    <source>
        <dbReference type="ARBA" id="ARBA00001957"/>
    </source>
</evidence>
<feature type="compositionally biased region" description="Basic and acidic residues" evidence="6">
    <location>
        <begin position="958"/>
        <end position="977"/>
    </location>
</feature>
<dbReference type="GO" id="GO:0017000">
    <property type="term" value="P:antibiotic biosynthetic process"/>
    <property type="evidence" value="ECO:0007669"/>
    <property type="project" value="UniProtKB-KW"/>
</dbReference>
<dbReference type="GeneID" id="92858637"/>
<dbReference type="GO" id="GO:0044550">
    <property type="term" value="P:secondary metabolite biosynthetic process"/>
    <property type="evidence" value="ECO:0007669"/>
    <property type="project" value="UniProtKB-ARBA"/>
</dbReference>
<dbReference type="InterPro" id="IPR036736">
    <property type="entry name" value="ACP-like_sf"/>
</dbReference>
<dbReference type="CDD" id="cd12117">
    <property type="entry name" value="A_NRPS_Srf_like"/>
    <property type="match status" value="1"/>
</dbReference>
<keyword evidence="3" id="KW-0596">Phosphopantetheine</keyword>
<evidence type="ECO:0000313" key="8">
    <source>
        <dbReference type="Proteomes" id="UP000435910"/>
    </source>
</evidence>
<dbReference type="PROSITE" id="PS00012">
    <property type="entry name" value="PHOSPHOPANTETHEINE"/>
    <property type="match status" value="1"/>
</dbReference>
<organism evidence="7 8">
    <name type="scientific">Bacillus licheniformis</name>
    <dbReference type="NCBI Taxonomy" id="1402"/>
    <lineage>
        <taxon>Bacteria</taxon>
        <taxon>Bacillati</taxon>
        <taxon>Bacillota</taxon>
        <taxon>Bacilli</taxon>
        <taxon>Bacillales</taxon>
        <taxon>Bacillaceae</taxon>
        <taxon>Bacillus</taxon>
    </lineage>
</organism>